<reference evidence="2" key="2">
    <citation type="submission" date="2021-04" db="EMBL/GenBank/DDBJ databases">
        <authorList>
            <person name="Gilroy R."/>
        </authorList>
    </citation>
    <scope>NUCLEOTIDE SEQUENCE</scope>
    <source>
        <strain evidence="2">CHK32-1732</strain>
    </source>
</reference>
<keyword evidence="1" id="KW-0175">Coiled coil</keyword>
<dbReference type="EMBL" id="DXGC01000124">
    <property type="protein sequence ID" value="HIW92846.1"/>
    <property type="molecule type" value="Genomic_DNA"/>
</dbReference>
<dbReference type="Proteomes" id="UP000824190">
    <property type="component" value="Unassembled WGS sequence"/>
</dbReference>
<name>A0A9D1RU96_9CORY</name>
<evidence type="ECO:0000313" key="3">
    <source>
        <dbReference type="Proteomes" id="UP000824190"/>
    </source>
</evidence>
<accession>A0A9D1RU96</accession>
<gene>
    <name evidence="2" type="ORF">H9870_14425</name>
</gene>
<evidence type="ECO:0000256" key="1">
    <source>
        <dbReference type="SAM" id="Coils"/>
    </source>
</evidence>
<reference evidence="2" key="1">
    <citation type="journal article" date="2021" name="PeerJ">
        <title>Extensive microbial diversity within the chicken gut microbiome revealed by metagenomics and culture.</title>
        <authorList>
            <person name="Gilroy R."/>
            <person name="Ravi A."/>
            <person name="Getino M."/>
            <person name="Pursley I."/>
            <person name="Horton D.L."/>
            <person name="Alikhan N.F."/>
            <person name="Baker D."/>
            <person name="Gharbi K."/>
            <person name="Hall N."/>
            <person name="Watson M."/>
            <person name="Adriaenssens E.M."/>
            <person name="Foster-Nyarko E."/>
            <person name="Jarju S."/>
            <person name="Secka A."/>
            <person name="Antonio M."/>
            <person name="Oren A."/>
            <person name="Chaudhuri R.R."/>
            <person name="La Ragione R."/>
            <person name="Hildebrand F."/>
            <person name="Pallen M.J."/>
        </authorList>
    </citation>
    <scope>NUCLEOTIDE SEQUENCE</scope>
    <source>
        <strain evidence="2">CHK32-1732</strain>
    </source>
</reference>
<feature type="coiled-coil region" evidence="1">
    <location>
        <begin position="158"/>
        <end position="185"/>
    </location>
</feature>
<proteinExistence type="predicted"/>
<protein>
    <submittedName>
        <fullName evidence="2">Uncharacterized protein</fullName>
    </submittedName>
</protein>
<sequence>MHGHQDARQQDQGIASEAAEVLDIAAASAVDCLRRSPVFLRMSDGTLPFAGRAAYLEQHWEGLRLLRNALDGRSAVLQTALVSATKRFATTLDRAHATARWRDRHVTMPSMLQFRRRTTELLDDGDHLALAAQAYLRLLVGGECPTNGGPGGFDRQSLAAAVTALVEDEEQLERLSEELSAAVLLLMQHGSDVCRGYPQRDSDDSCTVTVATIRRSLQ</sequence>
<organism evidence="2 3">
    <name type="scientific">Candidatus Corynebacterium avicola</name>
    <dbReference type="NCBI Taxonomy" id="2838527"/>
    <lineage>
        <taxon>Bacteria</taxon>
        <taxon>Bacillati</taxon>
        <taxon>Actinomycetota</taxon>
        <taxon>Actinomycetes</taxon>
        <taxon>Mycobacteriales</taxon>
        <taxon>Corynebacteriaceae</taxon>
        <taxon>Corynebacterium</taxon>
    </lineage>
</organism>
<dbReference type="AlphaFoldDB" id="A0A9D1RU96"/>
<comment type="caution">
    <text evidence="2">The sequence shown here is derived from an EMBL/GenBank/DDBJ whole genome shotgun (WGS) entry which is preliminary data.</text>
</comment>
<evidence type="ECO:0000313" key="2">
    <source>
        <dbReference type="EMBL" id="HIW92846.1"/>
    </source>
</evidence>